<evidence type="ECO:0000259" key="4">
    <source>
        <dbReference type="PROSITE" id="PS50048"/>
    </source>
</evidence>
<dbReference type="GO" id="GO:0045944">
    <property type="term" value="P:positive regulation of transcription by RNA polymerase II"/>
    <property type="evidence" value="ECO:0007669"/>
    <property type="project" value="TreeGrafter"/>
</dbReference>
<dbReference type="Pfam" id="PF00172">
    <property type="entry name" value="Zn_clus"/>
    <property type="match status" value="1"/>
</dbReference>
<dbReference type="GO" id="GO:0008270">
    <property type="term" value="F:zinc ion binding"/>
    <property type="evidence" value="ECO:0007669"/>
    <property type="project" value="InterPro"/>
</dbReference>
<dbReference type="RefSeq" id="XP_024745459.1">
    <property type="nucleotide sequence ID" value="XM_024891761.1"/>
</dbReference>
<dbReference type="CDD" id="cd00067">
    <property type="entry name" value="GAL4"/>
    <property type="match status" value="1"/>
</dbReference>
<keyword evidence="2" id="KW-0539">Nucleus</keyword>
<dbReference type="PROSITE" id="PS00463">
    <property type="entry name" value="ZN2_CY6_FUNGAL_1"/>
    <property type="match status" value="1"/>
</dbReference>
<dbReference type="OrthoDB" id="5418899at2759"/>
<dbReference type="GeneID" id="36599879"/>
<feature type="compositionally biased region" description="Basic residues" evidence="3">
    <location>
        <begin position="51"/>
        <end position="60"/>
    </location>
</feature>
<dbReference type="EMBL" id="KZ680224">
    <property type="protein sequence ID" value="PTB62139.1"/>
    <property type="molecule type" value="Genomic_DNA"/>
</dbReference>
<dbReference type="SUPFAM" id="SSF57701">
    <property type="entry name" value="Zn2/Cys6 DNA-binding domain"/>
    <property type="match status" value="1"/>
</dbReference>
<dbReference type="SMART" id="SM00066">
    <property type="entry name" value="GAL4"/>
    <property type="match status" value="1"/>
</dbReference>
<reference evidence="6" key="1">
    <citation type="submission" date="2016-07" db="EMBL/GenBank/DDBJ databases">
        <title>Multiple horizontal gene transfer events from other fungi enriched the ability of initially mycotrophic Trichoderma (Ascomycota) to feed on dead plant biomass.</title>
        <authorList>
            <consortium name="DOE Joint Genome Institute"/>
            <person name="Atanasova L."/>
            <person name="Chenthamara K."/>
            <person name="Zhang J."/>
            <person name="Grujic M."/>
            <person name="Henrissat B."/>
            <person name="Kuo A."/>
            <person name="Aerts A."/>
            <person name="Salamov A."/>
            <person name="Lipzen A."/>
            <person name="Labutti K."/>
            <person name="Barry K."/>
            <person name="Miao Y."/>
            <person name="Rahimi M.J."/>
            <person name="Shen Q."/>
            <person name="Grigoriev I.V."/>
            <person name="Kubicek C.P."/>
            <person name="Druzhinina I.S."/>
        </authorList>
    </citation>
    <scope>NUCLEOTIDE SEQUENCE [LARGE SCALE GENOMIC DNA]</scope>
    <source>
        <strain evidence="6">TUCIM 6016</strain>
    </source>
</reference>
<proteinExistence type="predicted"/>
<sequence>MSPGSACQRCRKRHIKCDATRPSCKQCTSANHDCPGYSEDWKFINNGARPPPKRQKRRNSRAGEAHGIKGAAELVKKRPETRLREDTTVEVRRITTTQRPEPLDIPVLDYSKESEAALQSLDPSLSLSDGFVFELGNGGVSEANDGGLQPGHFGAPGPAPEASPGLMSSESGSGFETGLAALASEFMLESEQEMVFLLRHYTDNLASWLDVFGDNSFFQTCMPRLVGAHAAIKYAIAALAAKHLSNVGGFRPAQNCVRSNLALTELYPNTVHVDWAFKAANYYHRAATTSPLHTASESALREAGSSILADVAMASNAILTVYELLDSNYDEFYTRIRNIKSSLMRPNPTEGSSPDSIFTPFKFHGSPAALASFWHCMPHDLLTSYDQKRIPLLDLETPYSSNPGVLGSEFDDPSESASMARTPWAQLFLLVTQIIDKFTATTRSSDGNTKIVEPRSWHHLWNALDRWHTQLDLHFEPYSHYALSSHLTLSQGPAEPVFDEILFPTAVSAATLSYYHFSRVLLLLAKPIDQSNPLIQLKDYRERLLDIKDHCVKICGIAAARPGYAARIHSVHPLFLAGQCLEEPRERRAVVQLLQDVEADTGWPTASLVRRLHQEWCNNDQIS</sequence>
<gene>
    <name evidence="5" type="ORF">BBK36DRAFT_1129677</name>
</gene>
<dbReference type="Proteomes" id="UP000241546">
    <property type="component" value="Unassembled WGS sequence"/>
</dbReference>
<keyword evidence="6" id="KW-1185">Reference proteome</keyword>
<dbReference type="GO" id="GO:0005634">
    <property type="term" value="C:nucleus"/>
    <property type="evidence" value="ECO:0007669"/>
    <property type="project" value="UniProtKB-SubCell"/>
</dbReference>
<protein>
    <recommendedName>
        <fullName evidence="4">Zn(2)-C6 fungal-type domain-containing protein</fullName>
    </recommendedName>
</protein>
<dbReference type="InterPro" id="IPR021858">
    <property type="entry name" value="Fun_TF"/>
</dbReference>
<dbReference type="PANTHER" id="PTHR37534">
    <property type="entry name" value="TRANSCRIPTIONAL ACTIVATOR PROTEIN UGA3"/>
    <property type="match status" value="1"/>
</dbReference>
<evidence type="ECO:0000313" key="5">
    <source>
        <dbReference type="EMBL" id="PTB62139.1"/>
    </source>
</evidence>
<dbReference type="PANTHER" id="PTHR37534:SF9">
    <property type="entry name" value="ZN(II)2CYS6 TRANSCRIPTION FACTOR (EUROFUNG)"/>
    <property type="match status" value="1"/>
</dbReference>
<dbReference type="GO" id="GO:0000981">
    <property type="term" value="F:DNA-binding transcription factor activity, RNA polymerase II-specific"/>
    <property type="evidence" value="ECO:0007669"/>
    <property type="project" value="InterPro"/>
</dbReference>
<feature type="region of interest" description="Disordered" evidence="3">
    <location>
        <begin position="25"/>
        <end position="70"/>
    </location>
</feature>
<dbReference type="InterPro" id="IPR036864">
    <property type="entry name" value="Zn2-C6_fun-type_DNA-bd_sf"/>
</dbReference>
<feature type="region of interest" description="Disordered" evidence="3">
    <location>
        <begin position="144"/>
        <end position="171"/>
    </location>
</feature>
<dbReference type="Pfam" id="PF11951">
    <property type="entry name" value="Fungal_trans_2"/>
    <property type="match status" value="1"/>
</dbReference>
<evidence type="ECO:0000256" key="3">
    <source>
        <dbReference type="SAM" id="MobiDB-lite"/>
    </source>
</evidence>
<dbReference type="Gene3D" id="4.10.240.10">
    <property type="entry name" value="Zn(2)-C6 fungal-type DNA-binding domain"/>
    <property type="match status" value="1"/>
</dbReference>
<evidence type="ECO:0000256" key="1">
    <source>
        <dbReference type="ARBA" id="ARBA00004123"/>
    </source>
</evidence>
<organism evidence="5 6">
    <name type="scientific">Trichoderma citrinoviride</name>
    <dbReference type="NCBI Taxonomy" id="58853"/>
    <lineage>
        <taxon>Eukaryota</taxon>
        <taxon>Fungi</taxon>
        <taxon>Dikarya</taxon>
        <taxon>Ascomycota</taxon>
        <taxon>Pezizomycotina</taxon>
        <taxon>Sordariomycetes</taxon>
        <taxon>Hypocreomycetidae</taxon>
        <taxon>Hypocreales</taxon>
        <taxon>Hypocreaceae</taxon>
        <taxon>Trichoderma</taxon>
    </lineage>
</organism>
<comment type="subcellular location">
    <subcellularLocation>
        <location evidence="1">Nucleus</location>
    </subcellularLocation>
</comment>
<name>A0A2T4AYI5_9HYPO</name>
<accession>A0A2T4AYI5</accession>
<dbReference type="GO" id="GO:0000976">
    <property type="term" value="F:transcription cis-regulatory region binding"/>
    <property type="evidence" value="ECO:0007669"/>
    <property type="project" value="TreeGrafter"/>
</dbReference>
<feature type="domain" description="Zn(2)-C6 fungal-type" evidence="4">
    <location>
        <begin position="6"/>
        <end position="34"/>
    </location>
</feature>
<evidence type="ECO:0000256" key="2">
    <source>
        <dbReference type="ARBA" id="ARBA00023242"/>
    </source>
</evidence>
<dbReference type="PROSITE" id="PS50048">
    <property type="entry name" value="ZN2_CY6_FUNGAL_2"/>
    <property type="match status" value="1"/>
</dbReference>
<dbReference type="InterPro" id="IPR001138">
    <property type="entry name" value="Zn2Cys6_DnaBD"/>
</dbReference>
<dbReference type="AlphaFoldDB" id="A0A2T4AYI5"/>
<evidence type="ECO:0000313" key="6">
    <source>
        <dbReference type="Proteomes" id="UP000241546"/>
    </source>
</evidence>